<organism evidence="2 3">
    <name type="scientific">Enterovibrio gelatinilyticus</name>
    <dbReference type="NCBI Taxonomy" id="2899819"/>
    <lineage>
        <taxon>Bacteria</taxon>
        <taxon>Pseudomonadati</taxon>
        <taxon>Pseudomonadota</taxon>
        <taxon>Gammaproteobacteria</taxon>
        <taxon>Vibrionales</taxon>
        <taxon>Vibrionaceae</taxon>
        <taxon>Enterovibrio</taxon>
    </lineage>
</organism>
<keyword evidence="3" id="KW-1185">Reference proteome</keyword>
<name>A0ABT5R7I3_9GAMM</name>
<keyword evidence="1" id="KW-0812">Transmembrane</keyword>
<reference evidence="2" key="1">
    <citation type="submission" date="2021-12" db="EMBL/GenBank/DDBJ databases">
        <title>Enterovibrio ZSDZ35 sp. nov. and Enterovibrio ZSDZ42 sp. nov., isolated from coastal seawater in Qingdao.</title>
        <authorList>
            <person name="Zhang P."/>
        </authorList>
    </citation>
    <scope>NUCLEOTIDE SEQUENCE</scope>
    <source>
        <strain evidence="2">ZSDZ42</strain>
    </source>
</reference>
<keyword evidence="1" id="KW-1133">Transmembrane helix</keyword>
<gene>
    <name evidence="2" type="ORF">LRP50_20305</name>
</gene>
<evidence type="ECO:0000313" key="3">
    <source>
        <dbReference type="Proteomes" id="UP001149400"/>
    </source>
</evidence>
<dbReference type="EMBL" id="JAJUBC010000029">
    <property type="protein sequence ID" value="MDD1795477.1"/>
    <property type="molecule type" value="Genomic_DNA"/>
</dbReference>
<dbReference type="Proteomes" id="UP001149400">
    <property type="component" value="Unassembled WGS sequence"/>
</dbReference>
<evidence type="ECO:0000256" key="1">
    <source>
        <dbReference type="SAM" id="Phobius"/>
    </source>
</evidence>
<dbReference type="RefSeq" id="WP_274166270.1">
    <property type="nucleotide sequence ID" value="NZ_JAJUBC010000029.1"/>
</dbReference>
<proteinExistence type="predicted"/>
<accession>A0ABT5R7I3</accession>
<sequence>MFFRVLSLLVAVGVIALIVTPDAPESLRWMVWVYLFVMCGVGMLAMNAPRIHQWWLTKEAELKSRFKR</sequence>
<protein>
    <submittedName>
        <fullName evidence="2">Uncharacterized protein</fullName>
    </submittedName>
</protein>
<keyword evidence="1" id="KW-0472">Membrane</keyword>
<feature type="transmembrane region" description="Helical" evidence="1">
    <location>
        <begin position="31"/>
        <end position="48"/>
    </location>
</feature>
<comment type="caution">
    <text evidence="2">The sequence shown here is derived from an EMBL/GenBank/DDBJ whole genome shotgun (WGS) entry which is preliminary data.</text>
</comment>
<evidence type="ECO:0000313" key="2">
    <source>
        <dbReference type="EMBL" id="MDD1795477.1"/>
    </source>
</evidence>